<keyword evidence="11" id="KW-1185">Reference proteome</keyword>
<feature type="domain" description="7,8-dihydro-6-hydroxymethylpterin-pyrophosphokinase" evidence="9">
    <location>
        <begin position="76"/>
        <end position="87"/>
    </location>
</feature>
<evidence type="ECO:0000256" key="8">
    <source>
        <dbReference type="ARBA" id="ARBA00022909"/>
    </source>
</evidence>
<comment type="catalytic activity">
    <reaction evidence="1">
        <text>6-hydroxymethyl-7,8-dihydropterin + ATP = (7,8-dihydropterin-6-yl)methyl diphosphate + AMP + H(+)</text>
        <dbReference type="Rhea" id="RHEA:11412"/>
        <dbReference type="ChEBI" id="CHEBI:15378"/>
        <dbReference type="ChEBI" id="CHEBI:30616"/>
        <dbReference type="ChEBI" id="CHEBI:44841"/>
        <dbReference type="ChEBI" id="CHEBI:72950"/>
        <dbReference type="ChEBI" id="CHEBI:456215"/>
        <dbReference type="EC" id="2.7.6.3"/>
    </reaction>
</comment>
<gene>
    <name evidence="10" type="ORF">NBRC111893_2004</name>
</gene>
<reference evidence="10 11" key="1">
    <citation type="submission" date="2017-11" db="EMBL/GenBank/DDBJ databases">
        <title>Draft Genome Sequence of Lactobacillus curieae NBRC 111893 isolated from Koso, a Japanese sugar-Vegetable Fermented Beverage.</title>
        <authorList>
            <person name="Chiou T.Y."/>
            <person name="Oshima K."/>
            <person name="Suda W."/>
            <person name="Hattori M."/>
            <person name="Takahashi T."/>
        </authorList>
    </citation>
    <scope>NUCLEOTIDE SEQUENCE [LARGE SCALE GENOMIC DNA]</scope>
    <source>
        <strain evidence="10 11">NBRC111893</strain>
    </source>
</reference>
<dbReference type="AlphaFoldDB" id="A0A401FNL5"/>
<dbReference type="GO" id="GO:0046656">
    <property type="term" value="P:folic acid biosynthetic process"/>
    <property type="evidence" value="ECO:0007669"/>
    <property type="project" value="UniProtKB-KW"/>
</dbReference>
<evidence type="ECO:0000256" key="7">
    <source>
        <dbReference type="ARBA" id="ARBA00022840"/>
    </source>
</evidence>
<organism evidence="10 11">
    <name type="scientific">Lentilactobacillus kosonis</name>
    <dbReference type="NCBI Taxonomy" id="2810561"/>
    <lineage>
        <taxon>Bacteria</taxon>
        <taxon>Bacillati</taxon>
        <taxon>Bacillota</taxon>
        <taxon>Bacilli</taxon>
        <taxon>Lactobacillales</taxon>
        <taxon>Lactobacillaceae</taxon>
        <taxon>Lentilactobacillus</taxon>
    </lineage>
</organism>
<evidence type="ECO:0000259" key="9">
    <source>
        <dbReference type="PROSITE" id="PS00794"/>
    </source>
</evidence>
<evidence type="ECO:0000256" key="5">
    <source>
        <dbReference type="ARBA" id="ARBA00022741"/>
    </source>
</evidence>
<evidence type="ECO:0000313" key="10">
    <source>
        <dbReference type="EMBL" id="GAY73858.1"/>
    </source>
</evidence>
<dbReference type="InterPro" id="IPR000550">
    <property type="entry name" value="Hppk"/>
</dbReference>
<dbReference type="InterPro" id="IPR035907">
    <property type="entry name" value="Hppk_sf"/>
</dbReference>
<keyword evidence="7" id="KW-0067">ATP-binding</keyword>
<evidence type="ECO:0000256" key="1">
    <source>
        <dbReference type="ARBA" id="ARBA00000198"/>
    </source>
</evidence>
<keyword evidence="6 10" id="KW-0418">Kinase</keyword>
<name>A0A401FNL5_9LACO</name>
<dbReference type="UniPathway" id="UPA00077">
    <property type="reaction ID" value="UER00155"/>
</dbReference>
<dbReference type="GO" id="GO:0005524">
    <property type="term" value="F:ATP binding"/>
    <property type="evidence" value="ECO:0007669"/>
    <property type="project" value="UniProtKB-KW"/>
</dbReference>
<comment type="pathway">
    <text evidence="2">Cofactor biosynthesis; tetrahydrofolate biosynthesis; 2-amino-4-hydroxy-6-hydroxymethyl-7,8-dihydropteridine diphosphate from 7,8-dihydroneopterin triphosphate: step 4/4.</text>
</comment>
<evidence type="ECO:0000256" key="3">
    <source>
        <dbReference type="ARBA" id="ARBA00013253"/>
    </source>
</evidence>
<dbReference type="Proteomes" id="UP000286974">
    <property type="component" value="Unassembled WGS sequence"/>
</dbReference>
<dbReference type="SUPFAM" id="SSF55083">
    <property type="entry name" value="6-hydroxymethyl-7,8-dihydropterin pyrophosphokinase, HPPK"/>
    <property type="match status" value="1"/>
</dbReference>
<proteinExistence type="predicted"/>
<keyword evidence="5" id="KW-0547">Nucleotide-binding</keyword>
<dbReference type="EC" id="2.7.6.3" evidence="3"/>
<evidence type="ECO:0000256" key="6">
    <source>
        <dbReference type="ARBA" id="ARBA00022777"/>
    </source>
</evidence>
<evidence type="ECO:0000313" key="11">
    <source>
        <dbReference type="Proteomes" id="UP000286974"/>
    </source>
</evidence>
<protein>
    <recommendedName>
        <fullName evidence="3">2-amino-4-hydroxy-6-hydroxymethyldihydropteridine diphosphokinase</fullName>
        <ecNumber evidence="3">2.7.6.3</ecNumber>
    </recommendedName>
</protein>
<keyword evidence="8" id="KW-0289">Folate biosynthesis</keyword>
<dbReference type="PROSITE" id="PS00794">
    <property type="entry name" value="HPPK"/>
    <property type="match status" value="1"/>
</dbReference>
<dbReference type="GO" id="GO:0046654">
    <property type="term" value="P:tetrahydrofolate biosynthetic process"/>
    <property type="evidence" value="ECO:0007669"/>
    <property type="project" value="UniProtKB-UniPathway"/>
</dbReference>
<dbReference type="PANTHER" id="PTHR43071">
    <property type="entry name" value="2-AMINO-4-HYDROXY-6-HYDROXYMETHYLDIHYDROPTERIDINE PYROPHOSPHOKINASE"/>
    <property type="match status" value="1"/>
</dbReference>
<dbReference type="EMBL" id="BEXA01000004">
    <property type="protein sequence ID" value="GAY73858.1"/>
    <property type="molecule type" value="Genomic_DNA"/>
</dbReference>
<evidence type="ECO:0000256" key="4">
    <source>
        <dbReference type="ARBA" id="ARBA00022679"/>
    </source>
</evidence>
<dbReference type="Gene3D" id="3.30.70.560">
    <property type="entry name" value="7,8-Dihydro-6-hydroxymethylpterin-pyrophosphokinase HPPK"/>
    <property type="match status" value="1"/>
</dbReference>
<accession>A0A401FNL5</accession>
<sequence length="151" mass="17201">MGDREQNLKDALELLRDAKIAIQKVSKIYETEPVGGVPQDDFLNIVVEVSTDLTAENLLKVIHSIEKGLHRKRLVHWGPRTIDLDILYFNDDHIQTGDLTVPHPEIPNRKFVLVPLLEVVEPNSQLHKDAQKMLDQTTDKMNVQVYKSGSE</sequence>
<dbReference type="GO" id="GO:0003848">
    <property type="term" value="F:2-amino-4-hydroxy-6-hydroxymethyldihydropteridine diphosphokinase activity"/>
    <property type="evidence" value="ECO:0007669"/>
    <property type="project" value="UniProtKB-EC"/>
</dbReference>
<dbReference type="NCBIfam" id="TIGR01498">
    <property type="entry name" value="folK"/>
    <property type="match status" value="1"/>
</dbReference>
<keyword evidence="4 10" id="KW-0808">Transferase</keyword>
<dbReference type="GO" id="GO:0016301">
    <property type="term" value="F:kinase activity"/>
    <property type="evidence" value="ECO:0007669"/>
    <property type="project" value="UniProtKB-KW"/>
</dbReference>
<dbReference type="Pfam" id="PF01288">
    <property type="entry name" value="HPPK"/>
    <property type="match status" value="1"/>
</dbReference>
<dbReference type="CDD" id="cd00483">
    <property type="entry name" value="HPPK"/>
    <property type="match status" value="1"/>
</dbReference>
<evidence type="ECO:0000256" key="2">
    <source>
        <dbReference type="ARBA" id="ARBA00005051"/>
    </source>
</evidence>
<dbReference type="PANTHER" id="PTHR43071:SF1">
    <property type="entry name" value="2-AMINO-4-HYDROXY-6-HYDROXYMETHYLDIHYDROPTERIDINE PYROPHOSPHOKINASE"/>
    <property type="match status" value="1"/>
</dbReference>
<comment type="caution">
    <text evidence="10">The sequence shown here is derived from an EMBL/GenBank/DDBJ whole genome shotgun (WGS) entry which is preliminary data.</text>
</comment>